<feature type="compositionally biased region" description="Low complexity" evidence="1">
    <location>
        <begin position="732"/>
        <end position="749"/>
    </location>
</feature>
<dbReference type="AlphaFoldDB" id="A0A3E2HFH9"/>
<feature type="compositionally biased region" description="Polar residues" evidence="1">
    <location>
        <begin position="898"/>
        <end position="914"/>
    </location>
</feature>
<dbReference type="EMBL" id="NCSJ02000060">
    <property type="protein sequence ID" value="RFU32176.1"/>
    <property type="molecule type" value="Genomic_DNA"/>
</dbReference>
<feature type="compositionally biased region" description="Polar residues" evidence="1">
    <location>
        <begin position="813"/>
        <end position="832"/>
    </location>
</feature>
<feature type="region of interest" description="Disordered" evidence="1">
    <location>
        <begin position="1"/>
        <end position="174"/>
    </location>
</feature>
<feature type="compositionally biased region" description="Basic and acidic residues" evidence="1">
    <location>
        <begin position="848"/>
        <end position="860"/>
    </location>
</feature>
<feature type="compositionally biased region" description="Polar residues" evidence="1">
    <location>
        <begin position="785"/>
        <end position="804"/>
    </location>
</feature>
<proteinExistence type="predicted"/>
<dbReference type="OMA" id="KFADDCT"/>
<feature type="compositionally biased region" description="Polar residues" evidence="1">
    <location>
        <begin position="74"/>
        <end position="84"/>
    </location>
</feature>
<feature type="non-terminal residue" evidence="2">
    <location>
        <position position="949"/>
    </location>
</feature>
<evidence type="ECO:0000313" key="3">
    <source>
        <dbReference type="Proteomes" id="UP000258309"/>
    </source>
</evidence>
<reference evidence="2 3" key="1">
    <citation type="submission" date="2018-05" db="EMBL/GenBank/DDBJ databases">
        <title>Draft genome sequence of Scytalidium lignicola DSM 105466, a ubiquitous saprotrophic fungus.</title>
        <authorList>
            <person name="Buettner E."/>
            <person name="Gebauer A.M."/>
            <person name="Hofrichter M."/>
            <person name="Liers C."/>
            <person name="Kellner H."/>
        </authorList>
    </citation>
    <scope>NUCLEOTIDE SEQUENCE [LARGE SCALE GENOMIC DNA]</scope>
    <source>
        <strain evidence="2 3">DSM 105466</strain>
    </source>
</reference>
<feature type="compositionally biased region" description="Polar residues" evidence="1">
    <location>
        <begin position="50"/>
        <end position="60"/>
    </location>
</feature>
<feature type="compositionally biased region" description="Polar residues" evidence="1">
    <location>
        <begin position="210"/>
        <end position="220"/>
    </location>
</feature>
<feature type="region of interest" description="Disordered" evidence="1">
    <location>
        <begin position="569"/>
        <end position="645"/>
    </location>
</feature>
<dbReference type="Proteomes" id="UP000258309">
    <property type="component" value="Unassembled WGS sequence"/>
</dbReference>
<feature type="region of interest" description="Disordered" evidence="1">
    <location>
        <begin position="732"/>
        <end position="949"/>
    </location>
</feature>
<feature type="region of interest" description="Disordered" evidence="1">
    <location>
        <begin position="206"/>
        <end position="243"/>
    </location>
</feature>
<feature type="compositionally biased region" description="Low complexity" evidence="1">
    <location>
        <begin position="614"/>
        <end position="630"/>
    </location>
</feature>
<feature type="compositionally biased region" description="Polar residues" evidence="1">
    <location>
        <begin position="231"/>
        <end position="243"/>
    </location>
</feature>
<accession>A0A3E2HFH9</accession>
<gene>
    <name evidence="2" type="ORF">B7463_g4191</name>
</gene>
<sequence length="949" mass="103688">MEVARVPIASQPSWAAPATKMRTDMQMNGTSPTSGRSIPPLSELMHRASMSPNLGGNSFRSGEKSYSEPATPALLNSPSQSDQARFTRIPLSQLMASTSESNRHGDSQHAMQPSPSASTASVSASSPRPSSGFHVNGIVQQTLPPTSSPTPPVLSARSASGTFPSMVRSPRPQPLPIREIHELRSVSVGPSSSNPYQPTENQLARAARTFPSQSHQTSPIEMQREGHEESYSTTNGQAPMPATSNDVEAEIRRLTELVNETSPQALHAVLRKNWRPFIFQQATDDHTSFILRAGLQNASAKVMERVVRDKSFPSQNILPFMPQKQSVIDMCLSSATSKMIKENVPADVLDEVCYSRLATMPAQKLVTMLATASRLGYSLDDIVDEDDYVIPAPIKQPSRQFANTQTSNVQPHLPLPSVASTPIPPIIQRSSQPLATSGAHLPVVQERDPMAQYQQKQYHNSSLPPQNAPQRELTTNTLEIRQNAPAPLICANCKLKLPSLSGYNYHLSKNICEKGMPHDAKWSCHNCLKFFTTKQGQTYHQMKRVCYGLDIEPATAPSEHEVSAVQLPPPVPSQPSAAASFSPQPVNTGHLPRVDITRYPMVTGPEISSRPAGMQSVSMQSAVQSRKSPTSTPPPSNNRVYPSELPPEQLNELNAEIEAIQRQFEKAVANIPATLTPQERDQKLTSLKNSYNTRKSVARKKHGVSLRKRIEPTYRVTPPPKNELLQSFRALPPLSSAPPRSASYAAPSATQSTPSFNAINQNPPSSASRSTVPEIRPDWGLEMNSPGQRLSQSIKRTMESSPESPTGMRPATVQRTESVTRPSMMLNGTTQGEKSKFIDLTADSSSNEFDRSTGKEKDSSSDDEDIPAIPLRRMSDGSAIHSQPMVVINSSPRRHESYPSTFVRASSVGSQNTTPRRREKGKQYAVRGGRRGLFGDRSSQRPSSSGSLS</sequence>
<organism evidence="2 3">
    <name type="scientific">Scytalidium lignicola</name>
    <name type="common">Hyphomycete</name>
    <dbReference type="NCBI Taxonomy" id="5539"/>
    <lineage>
        <taxon>Eukaryota</taxon>
        <taxon>Fungi</taxon>
        <taxon>Dikarya</taxon>
        <taxon>Ascomycota</taxon>
        <taxon>Pezizomycotina</taxon>
        <taxon>Leotiomycetes</taxon>
        <taxon>Leotiomycetes incertae sedis</taxon>
        <taxon>Scytalidium</taxon>
    </lineage>
</organism>
<dbReference type="OrthoDB" id="37886at2759"/>
<comment type="caution">
    <text evidence="2">The sequence shown here is derived from an EMBL/GenBank/DDBJ whole genome shotgun (WGS) entry which is preliminary data.</text>
</comment>
<protein>
    <submittedName>
        <fullName evidence="2">Uncharacterized protein</fullName>
    </submittedName>
</protein>
<feature type="compositionally biased region" description="Polar residues" evidence="1">
    <location>
        <begin position="750"/>
        <end position="771"/>
    </location>
</feature>
<dbReference type="STRING" id="5539.A0A3E2HFH9"/>
<feature type="compositionally biased region" description="Low complexity" evidence="1">
    <location>
        <begin position="574"/>
        <end position="586"/>
    </location>
</feature>
<feature type="compositionally biased region" description="Low complexity" evidence="1">
    <location>
        <begin position="113"/>
        <end position="131"/>
    </location>
</feature>
<name>A0A3E2HFH9_SCYLI</name>
<keyword evidence="3" id="KW-1185">Reference proteome</keyword>
<feature type="compositionally biased region" description="Low complexity" evidence="1">
    <location>
        <begin position="940"/>
        <end position="949"/>
    </location>
</feature>
<feature type="compositionally biased region" description="Polar residues" evidence="1">
    <location>
        <begin position="25"/>
        <end position="36"/>
    </location>
</feature>
<feature type="non-terminal residue" evidence="2">
    <location>
        <position position="1"/>
    </location>
</feature>
<evidence type="ECO:0000256" key="1">
    <source>
        <dbReference type="SAM" id="MobiDB-lite"/>
    </source>
</evidence>
<evidence type="ECO:0000313" key="2">
    <source>
        <dbReference type="EMBL" id="RFU32176.1"/>
    </source>
</evidence>